<accession>A0A2N9JJD1</accession>
<gene>
    <name evidence="2" type="ORF">MPLG2_2653</name>
</gene>
<sequence length="321" mass="35450">MILGDLLILVVALLVAALVLAPLESLYWWATRGAEETETVPAPLDKPEAAKALAAGLVAPEGQRRKFLVYLSGIGALAAKDVPEEEFPFVQDLHDRLEEYTVIDDVFPYAVDNRGLTAERILGRMWRWLEKVRLKNPNALLAVLINLRNLMQLFVCADRRYGPTYNMGTAGEIHRSLVRHGHRPGSDDEVVLLGWSGGGQIALGAAWYLEAMGLKVSVLSLGGMLSDDIALARIDHLWHLYGTKDFLQASGKLLFAGRWPAAKKSPWNEALAQGKISMIELGPYNHNVKEHYFDYESKLPSGTSYAGHVIDTIEGILEPQA</sequence>
<dbReference type="EMBL" id="LT985188">
    <property type="protein sequence ID" value="SPD87683.1"/>
    <property type="molecule type" value="Genomic_DNA"/>
</dbReference>
<dbReference type="OrthoDB" id="5141003at2"/>
<dbReference type="PROSITE" id="PS50206">
    <property type="entry name" value="RHODANESE_3"/>
    <property type="match status" value="1"/>
</dbReference>
<dbReference type="Proteomes" id="UP000238164">
    <property type="component" value="Chromosome 1"/>
</dbReference>
<protein>
    <recommendedName>
        <fullName evidence="1">Rhodanese domain-containing protein</fullName>
    </recommendedName>
</protein>
<dbReference type="AlphaFoldDB" id="A0A2N9JJD1"/>
<dbReference type="RefSeq" id="WP_105186369.1">
    <property type="nucleotide sequence ID" value="NZ_BAAAGO010000031.1"/>
</dbReference>
<organism evidence="2 3">
    <name type="scientific">Micropruina glycogenica</name>
    <dbReference type="NCBI Taxonomy" id="75385"/>
    <lineage>
        <taxon>Bacteria</taxon>
        <taxon>Bacillati</taxon>
        <taxon>Actinomycetota</taxon>
        <taxon>Actinomycetes</taxon>
        <taxon>Propionibacteriales</taxon>
        <taxon>Nocardioidaceae</taxon>
        <taxon>Micropruina</taxon>
    </lineage>
</organism>
<dbReference type="Gene3D" id="3.40.50.1820">
    <property type="entry name" value="alpha/beta hydrolase"/>
    <property type="match status" value="1"/>
</dbReference>
<dbReference type="SUPFAM" id="SSF53474">
    <property type="entry name" value="alpha/beta-Hydrolases"/>
    <property type="match status" value="1"/>
</dbReference>
<keyword evidence="3" id="KW-1185">Reference proteome</keyword>
<reference evidence="2 3" key="1">
    <citation type="submission" date="2018-02" db="EMBL/GenBank/DDBJ databases">
        <authorList>
            <person name="Cohen D.B."/>
            <person name="Kent A.D."/>
        </authorList>
    </citation>
    <scope>NUCLEOTIDE SEQUENCE [LARGE SCALE GENOMIC DNA]</scope>
    <source>
        <strain evidence="2">1</strain>
    </source>
</reference>
<evidence type="ECO:0000313" key="3">
    <source>
        <dbReference type="Proteomes" id="UP000238164"/>
    </source>
</evidence>
<dbReference type="InterPro" id="IPR001763">
    <property type="entry name" value="Rhodanese-like_dom"/>
</dbReference>
<name>A0A2N9JJD1_9ACTN</name>
<proteinExistence type="predicted"/>
<dbReference type="KEGG" id="mgg:MPLG2_2653"/>
<evidence type="ECO:0000259" key="1">
    <source>
        <dbReference type="PROSITE" id="PS50206"/>
    </source>
</evidence>
<dbReference type="InterPro" id="IPR029058">
    <property type="entry name" value="AB_hydrolase_fold"/>
</dbReference>
<feature type="domain" description="Rhodanese" evidence="1">
    <location>
        <begin position="169"/>
        <end position="233"/>
    </location>
</feature>
<evidence type="ECO:0000313" key="2">
    <source>
        <dbReference type="EMBL" id="SPD87683.1"/>
    </source>
</evidence>